<feature type="transmembrane region" description="Helical" evidence="1">
    <location>
        <begin position="155"/>
        <end position="172"/>
    </location>
</feature>
<feature type="transmembrane region" description="Helical" evidence="1">
    <location>
        <begin position="12"/>
        <end position="30"/>
    </location>
</feature>
<evidence type="ECO:0000313" key="2">
    <source>
        <dbReference type="EMBL" id="MDO6422203.1"/>
    </source>
</evidence>
<dbReference type="EMBL" id="JAUOPB010000004">
    <property type="protein sequence ID" value="MDO6422203.1"/>
    <property type="molecule type" value="Genomic_DNA"/>
</dbReference>
<dbReference type="Proteomes" id="UP001169760">
    <property type="component" value="Unassembled WGS sequence"/>
</dbReference>
<accession>A0AAW7X6S5</accession>
<dbReference type="RefSeq" id="WP_011467110.1">
    <property type="nucleotide sequence ID" value="NZ_CP123764.1"/>
</dbReference>
<organism evidence="2 3">
    <name type="scientific">Saccharophagus degradans</name>
    <dbReference type="NCBI Taxonomy" id="86304"/>
    <lineage>
        <taxon>Bacteria</taxon>
        <taxon>Pseudomonadati</taxon>
        <taxon>Pseudomonadota</taxon>
        <taxon>Gammaproteobacteria</taxon>
        <taxon>Cellvibrionales</taxon>
        <taxon>Cellvibrionaceae</taxon>
        <taxon>Saccharophagus</taxon>
    </lineage>
</organism>
<keyword evidence="1" id="KW-0472">Membrane</keyword>
<dbReference type="AlphaFoldDB" id="A0AAW7X6S5"/>
<dbReference type="GeneID" id="98612318"/>
<name>A0AAW7X6S5_9GAMM</name>
<sequence>MFTIDQLLINSLLYIMLPLWVIAGFVDWCCHRATKIETTTGLTESLMHSVMGIQIAIPMYLCLLFEVNVLILLICIVAWALHEIVAHLDIKYAEHRRRIGLWEMQAHSYLATLPTYMILMIGIINWPVVQKLFTLDFSGQMSFIFIDQPHGGENYLPIYMVFMAIVGVAPYVEENIRCLRIALKSPKL</sequence>
<evidence type="ECO:0000313" key="3">
    <source>
        <dbReference type="Proteomes" id="UP001169760"/>
    </source>
</evidence>
<proteinExistence type="predicted"/>
<reference evidence="2" key="1">
    <citation type="submission" date="2023-07" db="EMBL/GenBank/DDBJ databases">
        <title>Genome content predicts the carbon catabolic preferences of heterotrophic bacteria.</title>
        <authorList>
            <person name="Gralka M."/>
        </authorList>
    </citation>
    <scope>NUCLEOTIDE SEQUENCE</scope>
    <source>
        <strain evidence="2">I3M17_2</strain>
    </source>
</reference>
<feature type="transmembrane region" description="Helical" evidence="1">
    <location>
        <begin position="109"/>
        <end position="129"/>
    </location>
</feature>
<evidence type="ECO:0000256" key="1">
    <source>
        <dbReference type="SAM" id="Phobius"/>
    </source>
</evidence>
<keyword evidence="1" id="KW-0812">Transmembrane</keyword>
<comment type="caution">
    <text evidence="2">The sequence shown here is derived from an EMBL/GenBank/DDBJ whole genome shotgun (WGS) entry which is preliminary data.</text>
</comment>
<gene>
    <name evidence="2" type="ORF">Q4521_06940</name>
</gene>
<protein>
    <submittedName>
        <fullName evidence="2">Diguanylate cyclase</fullName>
    </submittedName>
</protein>
<keyword evidence="1" id="KW-1133">Transmembrane helix</keyword>